<gene>
    <name evidence="2" type="ORF">GCM10023092_15110</name>
</gene>
<dbReference type="Pfam" id="PF08845">
    <property type="entry name" value="SymE_toxin"/>
    <property type="match status" value="1"/>
</dbReference>
<evidence type="ECO:0000259" key="1">
    <source>
        <dbReference type="Pfam" id="PF08845"/>
    </source>
</evidence>
<reference evidence="3" key="1">
    <citation type="journal article" date="2019" name="Int. J. Syst. Evol. Microbiol.">
        <title>The Global Catalogue of Microorganisms (GCM) 10K type strain sequencing project: providing services to taxonomists for standard genome sequencing and annotation.</title>
        <authorList>
            <consortium name="The Broad Institute Genomics Platform"/>
            <consortium name="The Broad Institute Genome Sequencing Center for Infectious Disease"/>
            <person name="Wu L."/>
            <person name="Ma J."/>
        </authorList>
    </citation>
    <scope>NUCLEOTIDE SEQUENCE [LARGE SCALE GENOMIC DNA]</scope>
    <source>
        <strain evidence="3">JCM 31921</strain>
    </source>
</reference>
<sequence length="74" mass="8512">MTRKKKPRSLYVGNNMIASTRRTPEKNIPYLRLQGKWLQDCGFCCGDVVTVIQGDRCLTILNNSLLEDQEPRVE</sequence>
<dbReference type="RefSeq" id="WP_344824840.1">
    <property type="nucleotide sequence ID" value="NZ_BAABEZ010000022.1"/>
</dbReference>
<dbReference type="InterPro" id="IPR014944">
    <property type="entry name" value="Toxin_SymE-like"/>
</dbReference>
<comment type="caution">
    <text evidence="2">The sequence shown here is derived from an EMBL/GenBank/DDBJ whole genome shotgun (WGS) entry which is preliminary data.</text>
</comment>
<proteinExistence type="predicted"/>
<organism evidence="2 3">
    <name type="scientific">Rurimicrobium arvi</name>
    <dbReference type="NCBI Taxonomy" id="2049916"/>
    <lineage>
        <taxon>Bacteria</taxon>
        <taxon>Pseudomonadati</taxon>
        <taxon>Bacteroidota</taxon>
        <taxon>Chitinophagia</taxon>
        <taxon>Chitinophagales</taxon>
        <taxon>Chitinophagaceae</taxon>
        <taxon>Rurimicrobium</taxon>
    </lineage>
</organism>
<name>A0ABP8MR10_9BACT</name>
<feature type="domain" description="Toxin SymE-like" evidence="1">
    <location>
        <begin position="19"/>
        <end position="60"/>
    </location>
</feature>
<protein>
    <recommendedName>
        <fullName evidence="1">Toxin SymE-like domain-containing protein</fullName>
    </recommendedName>
</protein>
<dbReference type="Proteomes" id="UP001501410">
    <property type="component" value="Unassembled WGS sequence"/>
</dbReference>
<dbReference type="EMBL" id="BAABEZ010000022">
    <property type="protein sequence ID" value="GAA4453943.1"/>
    <property type="molecule type" value="Genomic_DNA"/>
</dbReference>
<accession>A0ABP8MR10</accession>
<evidence type="ECO:0000313" key="2">
    <source>
        <dbReference type="EMBL" id="GAA4453943.1"/>
    </source>
</evidence>
<keyword evidence="3" id="KW-1185">Reference proteome</keyword>
<evidence type="ECO:0000313" key="3">
    <source>
        <dbReference type="Proteomes" id="UP001501410"/>
    </source>
</evidence>